<comment type="caution">
    <text evidence="2">The sequence shown here is derived from an EMBL/GenBank/DDBJ whole genome shotgun (WGS) entry which is preliminary data.</text>
</comment>
<dbReference type="GO" id="GO:0006950">
    <property type="term" value="P:response to stress"/>
    <property type="evidence" value="ECO:0007669"/>
    <property type="project" value="TreeGrafter"/>
</dbReference>
<keyword evidence="3" id="KW-1185">Reference proteome</keyword>
<dbReference type="InterPro" id="IPR039422">
    <property type="entry name" value="MarR/SlyA-like"/>
</dbReference>
<dbReference type="OrthoDB" id="122135at2"/>
<dbReference type="SMART" id="SM00347">
    <property type="entry name" value="HTH_MARR"/>
    <property type="match status" value="1"/>
</dbReference>
<organism evidence="2 3">
    <name type="scientific">Amycolatopsis acidicola</name>
    <dbReference type="NCBI Taxonomy" id="2596893"/>
    <lineage>
        <taxon>Bacteria</taxon>
        <taxon>Bacillati</taxon>
        <taxon>Actinomycetota</taxon>
        <taxon>Actinomycetes</taxon>
        <taxon>Pseudonocardiales</taxon>
        <taxon>Pseudonocardiaceae</taxon>
        <taxon>Amycolatopsis</taxon>
    </lineage>
</organism>
<proteinExistence type="predicted"/>
<accession>A0A5N0VIK0</accession>
<evidence type="ECO:0000313" key="3">
    <source>
        <dbReference type="Proteomes" id="UP000319769"/>
    </source>
</evidence>
<dbReference type="InterPro" id="IPR036388">
    <property type="entry name" value="WH-like_DNA-bd_sf"/>
</dbReference>
<dbReference type="InterPro" id="IPR000835">
    <property type="entry name" value="HTH_MarR-typ"/>
</dbReference>
<dbReference type="Pfam" id="PF12802">
    <property type="entry name" value="MarR_2"/>
    <property type="match status" value="1"/>
</dbReference>
<dbReference type="PROSITE" id="PS50995">
    <property type="entry name" value="HTH_MARR_2"/>
    <property type="match status" value="1"/>
</dbReference>
<gene>
    <name evidence="2" type="ORF">FPZ12_005215</name>
</gene>
<dbReference type="SUPFAM" id="SSF46785">
    <property type="entry name" value="Winged helix' DNA-binding domain"/>
    <property type="match status" value="1"/>
</dbReference>
<protein>
    <submittedName>
        <fullName evidence="2">MarR family transcriptional regulator</fullName>
    </submittedName>
</protein>
<dbReference type="PANTHER" id="PTHR33164">
    <property type="entry name" value="TRANSCRIPTIONAL REGULATOR, MARR FAMILY"/>
    <property type="match status" value="1"/>
</dbReference>
<evidence type="ECO:0000259" key="1">
    <source>
        <dbReference type="PROSITE" id="PS50995"/>
    </source>
</evidence>
<evidence type="ECO:0000313" key="2">
    <source>
        <dbReference type="EMBL" id="KAA9165478.1"/>
    </source>
</evidence>
<sequence>MSMSELPGLLALTFRAVIDQLHENLAAEGFSDVRPAHAFTFQYLSHRPEGVTAVELGEHLGMTKQAAVQLIDELTQRGYVERRPHPTDRRSRLIRLTQRGWFCIERMVFWSAEIERHWAGLIGADQLDQLQNGLREFVRDTATRRPVTLRPVW</sequence>
<feature type="domain" description="HTH marR-type" evidence="1">
    <location>
        <begin position="3"/>
        <end position="139"/>
    </location>
</feature>
<dbReference type="EMBL" id="VMNW02000005">
    <property type="protein sequence ID" value="KAA9165478.1"/>
    <property type="molecule type" value="Genomic_DNA"/>
</dbReference>
<dbReference type="AlphaFoldDB" id="A0A5N0VIK0"/>
<dbReference type="Proteomes" id="UP000319769">
    <property type="component" value="Unassembled WGS sequence"/>
</dbReference>
<dbReference type="Gene3D" id="1.10.10.10">
    <property type="entry name" value="Winged helix-like DNA-binding domain superfamily/Winged helix DNA-binding domain"/>
    <property type="match status" value="1"/>
</dbReference>
<dbReference type="GO" id="GO:0003700">
    <property type="term" value="F:DNA-binding transcription factor activity"/>
    <property type="evidence" value="ECO:0007669"/>
    <property type="project" value="InterPro"/>
</dbReference>
<dbReference type="InterPro" id="IPR036390">
    <property type="entry name" value="WH_DNA-bd_sf"/>
</dbReference>
<name>A0A5N0VIK0_9PSEU</name>
<reference evidence="2" key="1">
    <citation type="submission" date="2019-09" db="EMBL/GenBank/DDBJ databases">
        <authorList>
            <person name="Teo W.F.A."/>
            <person name="Duangmal K."/>
        </authorList>
    </citation>
    <scope>NUCLEOTIDE SEQUENCE [LARGE SCALE GENOMIC DNA]</scope>
    <source>
        <strain evidence="2">K81G1</strain>
    </source>
</reference>
<dbReference type="PANTHER" id="PTHR33164:SF99">
    <property type="entry name" value="MARR FAMILY REGULATORY PROTEIN"/>
    <property type="match status" value="1"/>
</dbReference>
<dbReference type="PRINTS" id="PR00598">
    <property type="entry name" value="HTHMARR"/>
</dbReference>